<evidence type="ECO:0000313" key="4">
    <source>
        <dbReference type="EMBL" id="MXR21351.1"/>
    </source>
</evidence>
<comment type="caution">
    <text evidence="4">The sequence shown here is derived from an EMBL/GenBank/DDBJ whole genome shotgun (WGS) entry which is preliminary data.</text>
</comment>
<dbReference type="EMBL" id="WUUU01000104">
    <property type="protein sequence ID" value="MXR21351.1"/>
    <property type="molecule type" value="Genomic_DNA"/>
</dbReference>
<keyword evidence="1" id="KW-1133">Transmembrane helix</keyword>
<dbReference type="Proteomes" id="UP000471521">
    <property type="component" value="Unassembled WGS sequence"/>
</dbReference>
<feature type="transmembrane region" description="Helical" evidence="1">
    <location>
        <begin position="39"/>
        <end position="59"/>
    </location>
</feature>
<dbReference type="PROSITE" id="PS51202">
    <property type="entry name" value="RCK_C"/>
    <property type="match status" value="2"/>
</dbReference>
<feature type="domain" description="RCK C-terminal" evidence="3">
    <location>
        <begin position="457"/>
        <end position="542"/>
    </location>
</feature>
<dbReference type="GO" id="GO:0006813">
    <property type="term" value="P:potassium ion transport"/>
    <property type="evidence" value="ECO:0007669"/>
    <property type="project" value="InterPro"/>
</dbReference>
<dbReference type="Pfam" id="PF02080">
    <property type="entry name" value="TrkA_C"/>
    <property type="match status" value="1"/>
</dbReference>
<feature type="domain" description="RCK N-terminal" evidence="2">
    <location>
        <begin position="109"/>
        <end position="224"/>
    </location>
</feature>
<dbReference type="Gene3D" id="3.30.70.1450">
    <property type="entry name" value="Regulator of K+ conductance, C-terminal domain"/>
    <property type="match status" value="2"/>
</dbReference>
<keyword evidence="5" id="KW-1185">Reference proteome</keyword>
<proteinExistence type="predicted"/>
<organism evidence="4 5">
    <name type="scientific">Halobacterium bonnevillei</name>
    <dbReference type="NCBI Taxonomy" id="2692200"/>
    <lineage>
        <taxon>Archaea</taxon>
        <taxon>Methanobacteriati</taxon>
        <taxon>Methanobacteriota</taxon>
        <taxon>Stenosarchaea group</taxon>
        <taxon>Halobacteria</taxon>
        <taxon>Halobacteriales</taxon>
        <taxon>Halobacteriaceae</taxon>
        <taxon>Halobacterium</taxon>
    </lineage>
</organism>
<dbReference type="SUPFAM" id="SSF81324">
    <property type="entry name" value="Voltage-gated potassium channels"/>
    <property type="match status" value="1"/>
</dbReference>
<dbReference type="Pfam" id="PF02254">
    <property type="entry name" value="TrkA_N"/>
    <property type="match status" value="2"/>
</dbReference>
<sequence length="547" mass="58859">MSRQGRRAISYIGLILAVAAGYAVSFKHGMAAFEGQTLSYAQAVQFVAQTFTTTGYGAYAPWESTVMLVLVVFMQLSGVFLIFLTLPLFVVPWIEETLEADPPTSVDLEGHVVICGFGARDETLATELDAQGVEYVVLTDDRQMALDLSQDGWNAIHGDPESIEALERANASAARTVVLDESDERNATIALTVDEIAPDVQTVCFVEDPSLADYLRYAGADRVLSPRELLGRSLARNVVDTITSRLGEAVEIGDDYEIVEMPVQYGSELDGRSLAYTGVLEREDVNVVGAWFAGEFVGSIDPERRLSRNTVLLVAGPDEALESFRQRTVAGRDRQDVERVMVAGYGEVGTAVRQSLEQEDIDTRVVDLQDLPGVDVVGDAREEGTLQTAGIDESNALVLALADDTATVFSTLVAREASDEVEILARANETESIRKLYAAGADYVLALATVSGRMLAQTILDEDVMALDKQIDIVRTEAPAFVGQTLSSADIRAKTGCTVVAVQRDGDVISNPGPTFRIRTGDALVVVGEDTNIARFNEAANVAAAAS</sequence>
<dbReference type="PANTHER" id="PTHR43833:SF9">
    <property type="entry name" value="POTASSIUM CHANNEL PROTEIN YUGO-RELATED"/>
    <property type="match status" value="1"/>
</dbReference>
<dbReference type="RefSeq" id="WP_159526831.1">
    <property type="nucleotide sequence ID" value="NZ_WUUU01000104.1"/>
</dbReference>
<evidence type="ECO:0000259" key="2">
    <source>
        <dbReference type="PROSITE" id="PS51201"/>
    </source>
</evidence>
<dbReference type="PROSITE" id="PS51201">
    <property type="entry name" value="RCK_N"/>
    <property type="match status" value="1"/>
</dbReference>
<dbReference type="GO" id="GO:0008324">
    <property type="term" value="F:monoatomic cation transmembrane transporter activity"/>
    <property type="evidence" value="ECO:0007669"/>
    <property type="project" value="InterPro"/>
</dbReference>
<accession>A0A6B0SNX9</accession>
<dbReference type="OrthoDB" id="43518at2157"/>
<dbReference type="InterPro" id="IPR050721">
    <property type="entry name" value="Trk_Ktr_HKT_K-transport"/>
</dbReference>
<dbReference type="InterPro" id="IPR036721">
    <property type="entry name" value="RCK_C_sf"/>
</dbReference>
<dbReference type="InterPro" id="IPR036291">
    <property type="entry name" value="NAD(P)-bd_dom_sf"/>
</dbReference>
<keyword evidence="1" id="KW-0472">Membrane</keyword>
<dbReference type="PANTHER" id="PTHR43833">
    <property type="entry name" value="POTASSIUM CHANNEL PROTEIN 2-RELATED-RELATED"/>
    <property type="match status" value="1"/>
</dbReference>
<dbReference type="InterPro" id="IPR006037">
    <property type="entry name" value="RCK_C"/>
</dbReference>
<name>A0A6B0SNX9_9EURY</name>
<dbReference type="AlphaFoldDB" id="A0A6B0SNX9"/>
<gene>
    <name evidence="4" type="ORF">GRX66_12325</name>
</gene>
<evidence type="ECO:0000256" key="1">
    <source>
        <dbReference type="SAM" id="Phobius"/>
    </source>
</evidence>
<dbReference type="InterPro" id="IPR003148">
    <property type="entry name" value="RCK_N"/>
</dbReference>
<dbReference type="SUPFAM" id="SSF51735">
    <property type="entry name" value="NAD(P)-binding Rossmann-fold domains"/>
    <property type="match status" value="2"/>
</dbReference>
<feature type="transmembrane region" description="Helical" evidence="1">
    <location>
        <begin position="66"/>
        <end position="94"/>
    </location>
</feature>
<feature type="domain" description="RCK C-terminal" evidence="3">
    <location>
        <begin position="246"/>
        <end position="330"/>
    </location>
</feature>
<dbReference type="SUPFAM" id="SSF116726">
    <property type="entry name" value="TrkA C-terminal domain-like"/>
    <property type="match status" value="2"/>
</dbReference>
<reference evidence="4 5" key="1">
    <citation type="submission" date="2019-12" db="EMBL/GenBank/DDBJ databases">
        <title>Isolation and characterization of three novel carbon monoxide-oxidizing members of Halobacteria from salione crusts and soils.</title>
        <authorList>
            <person name="Myers M.R."/>
            <person name="King G.M."/>
        </authorList>
    </citation>
    <scope>NUCLEOTIDE SEQUENCE [LARGE SCALE GENOMIC DNA]</scope>
    <source>
        <strain evidence="4 5">PCN9</strain>
    </source>
</reference>
<evidence type="ECO:0000259" key="3">
    <source>
        <dbReference type="PROSITE" id="PS51202"/>
    </source>
</evidence>
<dbReference type="Gene3D" id="3.40.50.720">
    <property type="entry name" value="NAD(P)-binding Rossmann-like Domain"/>
    <property type="match status" value="2"/>
</dbReference>
<protein>
    <submittedName>
        <fullName evidence="4">TrkA family potassium uptake protein</fullName>
    </submittedName>
</protein>
<evidence type="ECO:0000313" key="5">
    <source>
        <dbReference type="Proteomes" id="UP000471521"/>
    </source>
</evidence>
<keyword evidence="1" id="KW-0812">Transmembrane</keyword>
<dbReference type="Gene3D" id="1.10.287.70">
    <property type="match status" value="1"/>
</dbReference>